<dbReference type="InterPro" id="IPR018484">
    <property type="entry name" value="FGGY_N"/>
</dbReference>
<dbReference type="GO" id="GO:0042732">
    <property type="term" value="P:D-xylose metabolic process"/>
    <property type="evidence" value="ECO:0007669"/>
    <property type="project" value="UniProtKB-KW"/>
</dbReference>
<keyword evidence="2" id="KW-0859">Xylose metabolism</keyword>
<dbReference type="InterPro" id="IPR000577">
    <property type="entry name" value="Carb_kinase_FGGY"/>
</dbReference>
<comment type="caution">
    <text evidence="7">The sequence shown here is derived from an EMBL/GenBank/DDBJ whole genome shotgun (WGS) entry which is preliminary data.</text>
</comment>
<organism evidence="7 8">
    <name type="scientific">Pseudonocardia kunmingensis</name>
    <dbReference type="NCBI Taxonomy" id="630975"/>
    <lineage>
        <taxon>Bacteria</taxon>
        <taxon>Bacillati</taxon>
        <taxon>Actinomycetota</taxon>
        <taxon>Actinomycetes</taxon>
        <taxon>Pseudonocardiales</taxon>
        <taxon>Pseudonocardiaceae</taxon>
        <taxon>Pseudonocardia</taxon>
    </lineage>
</organism>
<sequence>MSVWLGVDVGTSSVKALAVGDDGAVLARGHAEHPTRRAGDHVEQDPDDWVRGLAAVVAQCADAGDPDGVAVVGHTPSLVLAGADRRAVLPCLTWQDVRAGDEARDLQRDVGDARAAVGTDLPWGPSYLPAKLLWAARHAPAALTAARWLLQPKDHVGHVLTGVAATDPWSSKGLCRVDAGAEPVLPVLAAAGTGPALLPPRRDPWSLLGRVDGTGAAASGLPAGVPVAVGWSDALAGMAGIGAFEEPSAFLLTGTSQIAGLTGAEPAGPTPLLTVPATCAPLPICYGPTQAGGAALAWAAALLGREPDALVALAMTADPAAVPRFLPYLDGERAPLWRPDVRGVLQDLGSAAGPAEVGRAVMRGIVLSTRHVLATAAEATGVPPGPVHLGGRSASQPEWTRVQRETLGRPLVAHREAETAALGAAVLAAAAVTGDPLGTCSRRMGGRSGVQHPDAAEIATGDVLYREYLRDVEAELARRGGAA</sequence>
<dbReference type="InterPro" id="IPR018485">
    <property type="entry name" value="FGGY_C"/>
</dbReference>
<evidence type="ECO:0000313" key="8">
    <source>
        <dbReference type="Proteomes" id="UP000315677"/>
    </source>
</evidence>
<reference evidence="7 8" key="1">
    <citation type="submission" date="2019-06" db="EMBL/GenBank/DDBJ databases">
        <title>Sequencing the genomes of 1000 actinobacteria strains.</title>
        <authorList>
            <person name="Klenk H.-P."/>
        </authorList>
    </citation>
    <scope>NUCLEOTIDE SEQUENCE [LARGE SCALE GENOMIC DNA]</scope>
    <source>
        <strain evidence="7 8">DSM 45301</strain>
    </source>
</reference>
<keyword evidence="4 7" id="KW-0418">Kinase</keyword>
<dbReference type="PIRSF" id="PIRSF000538">
    <property type="entry name" value="GlpK"/>
    <property type="match status" value="1"/>
</dbReference>
<dbReference type="RefSeq" id="WP_142054532.1">
    <property type="nucleotide sequence ID" value="NZ_VFPA01000002.1"/>
</dbReference>
<dbReference type="SUPFAM" id="SSF53067">
    <property type="entry name" value="Actin-like ATPase domain"/>
    <property type="match status" value="2"/>
</dbReference>
<evidence type="ECO:0000256" key="1">
    <source>
        <dbReference type="ARBA" id="ARBA00009156"/>
    </source>
</evidence>
<proteinExistence type="inferred from homology"/>
<dbReference type="Pfam" id="PF02782">
    <property type="entry name" value="FGGY_C"/>
    <property type="match status" value="1"/>
</dbReference>
<dbReference type="InterPro" id="IPR043129">
    <property type="entry name" value="ATPase_NBD"/>
</dbReference>
<dbReference type="OrthoDB" id="9782710at2"/>
<evidence type="ECO:0000313" key="7">
    <source>
        <dbReference type="EMBL" id="TQM10848.1"/>
    </source>
</evidence>
<dbReference type="Proteomes" id="UP000315677">
    <property type="component" value="Unassembled WGS sequence"/>
</dbReference>
<keyword evidence="2" id="KW-0119">Carbohydrate metabolism</keyword>
<evidence type="ECO:0000256" key="4">
    <source>
        <dbReference type="ARBA" id="ARBA00022777"/>
    </source>
</evidence>
<comment type="similarity">
    <text evidence="1">Belongs to the FGGY kinase family.</text>
</comment>
<keyword evidence="8" id="KW-1185">Reference proteome</keyword>
<dbReference type="Gene3D" id="3.30.420.40">
    <property type="match status" value="2"/>
</dbReference>
<accession>A0A543DNG3</accession>
<dbReference type="PANTHER" id="PTHR43095:SF5">
    <property type="entry name" value="XYLULOSE KINASE"/>
    <property type="match status" value="1"/>
</dbReference>
<dbReference type="Pfam" id="PF00370">
    <property type="entry name" value="FGGY_N"/>
    <property type="match status" value="1"/>
</dbReference>
<evidence type="ECO:0000256" key="2">
    <source>
        <dbReference type="ARBA" id="ARBA00022629"/>
    </source>
</evidence>
<name>A0A543DNG3_9PSEU</name>
<dbReference type="InterPro" id="IPR050406">
    <property type="entry name" value="FGGY_Carb_Kinase"/>
</dbReference>
<dbReference type="AlphaFoldDB" id="A0A543DNG3"/>
<evidence type="ECO:0000259" key="6">
    <source>
        <dbReference type="Pfam" id="PF02782"/>
    </source>
</evidence>
<dbReference type="GO" id="GO:0016301">
    <property type="term" value="F:kinase activity"/>
    <property type="evidence" value="ECO:0007669"/>
    <property type="project" value="UniProtKB-KW"/>
</dbReference>
<evidence type="ECO:0000256" key="3">
    <source>
        <dbReference type="ARBA" id="ARBA00022679"/>
    </source>
</evidence>
<feature type="domain" description="Carbohydrate kinase FGGY C-terminal" evidence="6">
    <location>
        <begin position="252"/>
        <end position="431"/>
    </location>
</feature>
<evidence type="ECO:0000259" key="5">
    <source>
        <dbReference type="Pfam" id="PF00370"/>
    </source>
</evidence>
<feature type="domain" description="Carbohydrate kinase FGGY N-terminal" evidence="5">
    <location>
        <begin position="3"/>
        <end position="238"/>
    </location>
</feature>
<dbReference type="EMBL" id="VFPA01000002">
    <property type="protein sequence ID" value="TQM10848.1"/>
    <property type="molecule type" value="Genomic_DNA"/>
</dbReference>
<dbReference type="PANTHER" id="PTHR43095">
    <property type="entry name" value="SUGAR KINASE"/>
    <property type="match status" value="1"/>
</dbReference>
<keyword evidence="3" id="KW-0808">Transferase</keyword>
<protein>
    <submittedName>
        <fullName evidence="7">Xylulokinase</fullName>
    </submittedName>
</protein>
<gene>
    <name evidence="7" type="ORF">FB558_3371</name>
</gene>